<evidence type="ECO:0000313" key="1">
    <source>
        <dbReference type="EMBL" id="KAI5682603.1"/>
    </source>
</evidence>
<dbReference type="EMBL" id="CM044701">
    <property type="protein sequence ID" value="KAI5682603.1"/>
    <property type="molecule type" value="Genomic_DNA"/>
</dbReference>
<accession>A0ACC0CCV8</accession>
<dbReference type="Proteomes" id="UP001060085">
    <property type="component" value="Linkage Group LG01"/>
</dbReference>
<gene>
    <name evidence="1" type="ORF">M9H77_03831</name>
</gene>
<name>A0ACC0CCV8_CATRO</name>
<comment type="caution">
    <text evidence="1">The sequence shown here is derived from an EMBL/GenBank/DDBJ whole genome shotgun (WGS) entry which is preliminary data.</text>
</comment>
<reference evidence="2" key="1">
    <citation type="journal article" date="2023" name="Nat. Plants">
        <title>Single-cell RNA sequencing provides a high-resolution roadmap for understanding the multicellular compartmentation of specialized metabolism.</title>
        <authorList>
            <person name="Sun S."/>
            <person name="Shen X."/>
            <person name="Li Y."/>
            <person name="Li Y."/>
            <person name="Wang S."/>
            <person name="Li R."/>
            <person name="Zhang H."/>
            <person name="Shen G."/>
            <person name="Guo B."/>
            <person name="Wei J."/>
            <person name="Xu J."/>
            <person name="St-Pierre B."/>
            <person name="Chen S."/>
            <person name="Sun C."/>
        </authorList>
    </citation>
    <scope>NUCLEOTIDE SEQUENCE [LARGE SCALE GENOMIC DNA]</scope>
</reference>
<organism evidence="1 2">
    <name type="scientific">Catharanthus roseus</name>
    <name type="common">Madagascar periwinkle</name>
    <name type="synonym">Vinca rosea</name>
    <dbReference type="NCBI Taxonomy" id="4058"/>
    <lineage>
        <taxon>Eukaryota</taxon>
        <taxon>Viridiplantae</taxon>
        <taxon>Streptophyta</taxon>
        <taxon>Embryophyta</taxon>
        <taxon>Tracheophyta</taxon>
        <taxon>Spermatophyta</taxon>
        <taxon>Magnoliopsida</taxon>
        <taxon>eudicotyledons</taxon>
        <taxon>Gunneridae</taxon>
        <taxon>Pentapetalae</taxon>
        <taxon>asterids</taxon>
        <taxon>lamiids</taxon>
        <taxon>Gentianales</taxon>
        <taxon>Apocynaceae</taxon>
        <taxon>Rauvolfioideae</taxon>
        <taxon>Vinceae</taxon>
        <taxon>Catharanthinae</taxon>
        <taxon>Catharanthus</taxon>
    </lineage>
</organism>
<protein>
    <submittedName>
        <fullName evidence="1">Uncharacterized protein</fullName>
    </submittedName>
</protein>
<evidence type="ECO:0000313" key="2">
    <source>
        <dbReference type="Proteomes" id="UP001060085"/>
    </source>
</evidence>
<sequence>MEGRKQSSSSSFTTDLFGSKDSPVSSSSTGIFNSIFAPSSPKVLGRESLRSAETVERKQDPPATLLSNSKTTAAENIFPGENQSKEVGSYYNEEKVQPCHLSSSIYYGGQDVYSNPQSQSSVHTTFSKDTGEDDSGLASRGNWWQGNPIFPFFFNYLTLLLPKLAFDRLTLSFDFFSFF</sequence>
<proteinExistence type="predicted"/>
<keyword evidence="2" id="KW-1185">Reference proteome</keyword>